<feature type="domain" description="DUF3899" evidence="2">
    <location>
        <begin position="30"/>
        <end position="114"/>
    </location>
</feature>
<accession>A0A371IYB0</accession>
<comment type="caution">
    <text evidence="3">The sequence shown here is derived from an EMBL/GenBank/DDBJ whole genome shotgun (WGS) entry which is preliminary data.</text>
</comment>
<feature type="transmembrane region" description="Helical" evidence="1">
    <location>
        <begin position="94"/>
        <end position="119"/>
    </location>
</feature>
<dbReference type="EMBL" id="NOJY02000070">
    <property type="protein sequence ID" value="RDY25459.1"/>
    <property type="molecule type" value="Genomic_DNA"/>
</dbReference>
<proteinExistence type="predicted"/>
<reference evidence="3 4" key="1">
    <citation type="journal article" date="2017" name="Genome Announc.">
        <title>Draft Genome Sequence of Romboutsia weinsteinii sp. nov. Strain CCRI-19649(T) Isolated from Surface Water.</title>
        <authorList>
            <person name="Maheux A.F."/>
            <person name="Boudreau D.K."/>
            <person name="Berube E."/>
            <person name="Boissinot M."/>
            <person name="Cantin P."/>
            <person name="Raymond F."/>
            <person name="Corbeil J."/>
            <person name="Omar R.F."/>
            <person name="Bergeron M.G."/>
        </authorList>
    </citation>
    <scope>NUCLEOTIDE SEQUENCE [LARGE SCALE GENOMIC DNA]</scope>
    <source>
        <strain evidence="3 4">CCRI-19649</strain>
    </source>
</reference>
<dbReference type="Pfam" id="PF13038">
    <property type="entry name" value="DUF3899"/>
    <property type="match status" value="1"/>
</dbReference>
<dbReference type="Proteomes" id="UP000215694">
    <property type="component" value="Unassembled WGS sequence"/>
</dbReference>
<evidence type="ECO:0000259" key="2">
    <source>
        <dbReference type="Pfam" id="PF13038"/>
    </source>
</evidence>
<organism evidence="3 4">
    <name type="scientific">Romboutsia weinsteinii</name>
    <dbReference type="NCBI Taxonomy" id="2020949"/>
    <lineage>
        <taxon>Bacteria</taxon>
        <taxon>Bacillati</taxon>
        <taxon>Bacillota</taxon>
        <taxon>Clostridia</taxon>
        <taxon>Peptostreptococcales</taxon>
        <taxon>Peptostreptococcaceae</taxon>
        <taxon>Romboutsia</taxon>
    </lineage>
</organism>
<evidence type="ECO:0000313" key="4">
    <source>
        <dbReference type="Proteomes" id="UP000215694"/>
    </source>
</evidence>
<keyword evidence="1" id="KW-0472">Membrane</keyword>
<dbReference type="RefSeq" id="WP_094368958.1">
    <property type="nucleotide sequence ID" value="NZ_NOJY02000070.1"/>
</dbReference>
<protein>
    <submittedName>
        <fullName evidence="3">DUF3899 domain-containing protein</fullName>
    </submittedName>
</protein>
<evidence type="ECO:0000313" key="3">
    <source>
        <dbReference type="EMBL" id="RDY25459.1"/>
    </source>
</evidence>
<gene>
    <name evidence="3" type="ORF">CHL78_018070</name>
</gene>
<keyword evidence="4" id="KW-1185">Reference proteome</keyword>
<evidence type="ECO:0000256" key="1">
    <source>
        <dbReference type="SAM" id="Phobius"/>
    </source>
</evidence>
<feature type="transmembrane region" description="Helical" evidence="1">
    <location>
        <begin position="7"/>
        <end position="27"/>
    </location>
</feature>
<keyword evidence="1" id="KW-0812">Transmembrane</keyword>
<dbReference type="AlphaFoldDB" id="A0A371IYB0"/>
<name>A0A371IYB0_9FIRM</name>
<keyword evidence="1" id="KW-1133">Transmembrane helix</keyword>
<dbReference type="InterPro" id="IPR025007">
    <property type="entry name" value="DUF3899"/>
</dbReference>
<sequence length="120" mass="13708">MKKFSTLVAINLLFSLFFSIFVGFKSFSFINSSFTIGMLYLLCGILCFVWEKGFFNIALFSFNKIAQQLQKRKGVLIDETSITIEDYANRENSFIYTVPLLSSGLIISSLTTLISFNIYF</sequence>
<feature type="transmembrane region" description="Helical" evidence="1">
    <location>
        <begin position="39"/>
        <end position="62"/>
    </location>
</feature>
<dbReference type="OrthoDB" id="1754394at2"/>